<gene>
    <name evidence="7" type="ORF">NRP21_20470</name>
</gene>
<dbReference type="InterPro" id="IPR005123">
    <property type="entry name" value="Oxoglu/Fe-dep_dioxygenase_dom"/>
</dbReference>
<dbReference type="InterPro" id="IPR026992">
    <property type="entry name" value="DIOX_N"/>
</dbReference>
<dbReference type="PANTHER" id="PTHR10209:SF881">
    <property type="entry name" value="FI07970P-RELATED"/>
    <property type="match status" value="1"/>
</dbReference>
<dbReference type="InterPro" id="IPR044861">
    <property type="entry name" value="IPNS-like_FE2OG_OXY"/>
</dbReference>
<dbReference type="Proteomes" id="UP001524642">
    <property type="component" value="Unassembled WGS sequence"/>
</dbReference>
<evidence type="ECO:0000256" key="4">
    <source>
        <dbReference type="ARBA" id="ARBA00023004"/>
    </source>
</evidence>
<protein>
    <submittedName>
        <fullName evidence="7">Isopenicillin N synthase family oxygenase</fullName>
    </submittedName>
</protein>
<evidence type="ECO:0000256" key="1">
    <source>
        <dbReference type="ARBA" id="ARBA00008056"/>
    </source>
</evidence>
<dbReference type="PANTHER" id="PTHR10209">
    <property type="entry name" value="OXIDOREDUCTASE, 2OG-FE II OXYGENASE FAMILY PROTEIN"/>
    <property type="match status" value="1"/>
</dbReference>
<dbReference type="PRINTS" id="PR00682">
    <property type="entry name" value="IPNSYNTHASE"/>
</dbReference>
<dbReference type="RefSeq" id="WP_257718092.1">
    <property type="nucleotide sequence ID" value="NZ_JANJOU010000021.1"/>
</dbReference>
<feature type="domain" description="Fe2OG dioxygenase" evidence="6">
    <location>
        <begin position="183"/>
        <end position="285"/>
    </location>
</feature>
<dbReference type="Gene3D" id="2.60.120.330">
    <property type="entry name" value="B-lactam Antibiotic, Isopenicillin N Synthase, Chain"/>
    <property type="match status" value="1"/>
</dbReference>
<dbReference type="SUPFAM" id="SSF51197">
    <property type="entry name" value="Clavaminate synthase-like"/>
    <property type="match status" value="1"/>
</dbReference>
<keyword evidence="8" id="KW-1185">Reference proteome</keyword>
<keyword evidence="4 5" id="KW-0408">Iron</keyword>
<sequence>MSESVMTKAPRAATADEVPVLDLTPLNEGGDIGPLAERLRQACLTTGFFYVKNHGIPGDVFDGVFAATKRYFDLPEEQRMAHKMDDRFRRGFMPQGINQHPGYAPDLKESYEIGVDLPLDHPSVAAGLPLHGPNRWPADAPWLKEAAEAYFEATKALGLRLTRVFAVSLGMPPDHFLQWCTNPMVQMRLFHYPPQPPVPDEKAFGVAPHSDYGMITLLSQDPIGGLELQKRDGEWVSAPYIPGTLVVNLGDLFQRWTNDLYVSNLHRVVNRTGKERFSIPMFFNLDYTAPVACLPTCQSPENPPKYETINAGDYLLSRFRTVQKYRDTAA</sequence>
<evidence type="ECO:0000256" key="3">
    <source>
        <dbReference type="ARBA" id="ARBA00023002"/>
    </source>
</evidence>
<dbReference type="InterPro" id="IPR027443">
    <property type="entry name" value="IPNS-like_sf"/>
</dbReference>
<evidence type="ECO:0000256" key="5">
    <source>
        <dbReference type="RuleBase" id="RU003682"/>
    </source>
</evidence>
<keyword evidence="3 5" id="KW-0560">Oxidoreductase</keyword>
<accession>A0ABT1X9J0</accession>
<evidence type="ECO:0000313" key="8">
    <source>
        <dbReference type="Proteomes" id="UP001524642"/>
    </source>
</evidence>
<evidence type="ECO:0000259" key="6">
    <source>
        <dbReference type="PROSITE" id="PS51471"/>
    </source>
</evidence>
<evidence type="ECO:0000256" key="2">
    <source>
        <dbReference type="ARBA" id="ARBA00022723"/>
    </source>
</evidence>
<organism evidence="7 8">
    <name type="scientific">Roseomonas populi</name>
    <dbReference type="NCBI Taxonomy" id="3121582"/>
    <lineage>
        <taxon>Bacteria</taxon>
        <taxon>Pseudomonadati</taxon>
        <taxon>Pseudomonadota</taxon>
        <taxon>Alphaproteobacteria</taxon>
        <taxon>Acetobacterales</taxon>
        <taxon>Roseomonadaceae</taxon>
        <taxon>Roseomonas</taxon>
    </lineage>
</organism>
<keyword evidence="2 5" id="KW-0479">Metal-binding</keyword>
<dbReference type="PROSITE" id="PS51471">
    <property type="entry name" value="FE2OG_OXY"/>
    <property type="match status" value="1"/>
</dbReference>
<comment type="similarity">
    <text evidence="1 5">Belongs to the iron/ascorbate-dependent oxidoreductase family.</text>
</comment>
<dbReference type="Pfam" id="PF03171">
    <property type="entry name" value="2OG-FeII_Oxy"/>
    <property type="match status" value="1"/>
</dbReference>
<reference evidence="7 8" key="1">
    <citation type="submission" date="2022-06" db="EMBL/GenBank/DDBJ databases">
        <title>Roseomonas CN29.</title>
        <authorList>
            <person name="Cheng Y."/>
            <person name="He X."/>
        </authorList>
    </citation>
    <scope>NUCLEOTIDE SEQUENCE [LARGE SCALE GENOMIC DNA]</scope>
    <source>
        <strain evidence="7 8">CN29</strain>
    </source>
</reference>
<evidence type="ECO:0000313" key="7">
    <source>
        <dbReference type="EMBL" id="MCR0984436.1"/>
    </source>
</evidence>
<dbReference type="Pfam" id="PF14226">
    <property type="entry name" value="DIOX_N"/>
    <property type="match status" value="1"/>
</dbReference>
<dbReference type="EMBL" id="JANJOU010000021">
    <property type="protein sequence ID" value="MCR0984436.1"/>
    <property type="molecule type" value="Genomic_DNA"/>
</dbReference>
<comment type="caution">
    <text evidence="7">The sequence shown here is derived from an EMBL/GenBank/DDBJ whole genome shotgun (WGS) entry which is preliminary data.</text>
</comment>
<proteinExistence type="inferred from homology"/>
<name>A0ABT1X9J0_9PROT</name>